<keyword evidence="3" id="KW-1185">Reference proteome</keyword>
<sequence length="183" mass="19409">MGGFVPAGDGFSVAELGKLPGRLVCELVDGVLVAAPHGGAAQQAVVLELGFLLRRNSPAQFQVMVGPVEYQLGERTLLQPDALVCHGGSLPRGPVRGAVQLVVEVVSEVTRTIDQVLKRTLYERAGVPAYWLFDPVAQELTVLELAGGKYVEAAVVKGEDPYKTTIPFPVRVTPSKLLPEPGG</sequence>
<dbReference type="InterPro" id="IPR011335">
    <property type="entry name" value="Restrct_endonuc-II-like"/>
</dbReference>
<gene>
    <name evidence="2" type="ORF">HDA39_003976</name>
</gene>
<dbReference type="CDD" id="cd06260">
    <property type="entry name" value="DUF820-like"/>
    <property type="match status" value="1"/>
</dbReference>
<dbReference type="SUPFAM" id="SSF52980">
    <property type="entry name" value="Restriction endonuclease-like"/>
    <property type="match status" value="1"/>
</dbReference>
<dbReference type="Proteomes" id="UP000549971">
    <property type="component" value="Unassembled WGS sequence"/>
</dbReference>
<dbReference type="GO" id="GO:0004519">
    <property type="term" value="F:endonuclease activity"/>
    <property type="evidence" value="ECO:0007669"/>
    <property type="project" value="UniProtKB-KW"/>
</dbReference>
<evidence type="ECO:0000313" key="3">
    <source>
        <dbReference type="Proteomes" id="UP000549971"/>
    </source>
</evidence>
<comment type="caution">
    <text evidence="2">The sequence shown here is derived from an EMBL/GenBank/DDBJ whole genome shotgun (WGS) entry which is preliminary data.</text>
</comment>
<organism evidence="2 3">
    <name type="scientific">Kribbella italica</name>
    <dbReference type="NCBI Taxonomy" id="1540520"/>
    <lineage>
        <taxon>Bacteria</taxon>
        <taxon>Bacillati</taxon>
        <taxon>Actinomycetota</taxon>
        <taxon>Actinomycetes</taxon>
        <taxon>Propionibacteriales</taxon>
        <taxon>Kribbellaceae</taxon>
        <taxon>Kribbella</taxon>
    </lineage>
</organism>
<dbReference type="InterPro" id="IPR008538">
    <property type="entry name" value="Uma2"/>
</dbReference>
<proteinExistence type="predicted"/>
<keyword evidence="2" id="KW-0378">Hydrolase</keyword>
<dbReference type="InterPro" id="IPR012296">
    <property type="entry name" value="Nuclease_put_TT1808"/>
</dbReference>
<reference evidence="2 3" key="1">
    <citation type="submission" date="2020-08" db="EMBL/GenBank/DDBJ databases">
        <title>Sequencing the genomes of 1000 actinobacteria strains.</title>
        <authorList>
            <person name="Klenk H.-P."/>
        </authorList>
    </citation>
    <scope>NUCLEOTIDE SEQUENCE [LARGE SCALE GENOMIC DNA]</scope>
    <source>
        <strain evidence="2 3">DSM 28967</strain>
    </source>
</reference>
<protein>
    <submittedName>
        <fullName evidence="2">Uma2 family endonuclease</fullName>
    </submittedName>
</protein>
<keyword evidence="2" id="KW-0540">Nuclease</keyword>
<accession>A0A7W9MVF8</accession>
<dbReference type="Gene3D" id="3.90.1570.10">
    <property type="entry name" value="tt1808, chain A"/>
    <property type="match status" value="1"/>
</dbReference>
<keyword evidence="2" id="KW-0255">Endonuclease</keyword>
<name>A0A7W9MVF8_9ACTN</name>
<feature type="domain" description="Putative restriction endonuclease" evidence="1">
    <location>
        <begin position="25"/>
        <end position="161"/>
    </location>
</feature>
<dbReference type="PANTHER" id="PTHR34107:SF4">
    <property type="entry name" value="SLL1222 PROTEIN"/>
    <property type="match status" value="1"/>
</dbReference>
<evidence type="ECO:0000313" key="2">
    <source>
        <dbReference type="EMBL" id="MBB5837242.1"/>
    </source>
</evidence>
<dbReference type="AlphaFoldDB" id="A0A7W9MVF8"/>
<dbReference type="Pfam" id="PF05685">
    <property type="entry name" value="Uma2"/>
    <property type="match status" value="1"/>
</dbReference>
<dbReference type="PANTHER" id="PTHR34107">
    <property type="entry name" value="SLL0198 PROTEIN-RELATED"/>
    <property type="match status" value="1"/>
</dbReference>
<dbReference type="RefSeq" id="WP_184797072.1">
    <property type="nucleotide sequence ID" value="NZ_JACHMY010000001.1"/>
</dbReference>
<dbReference type="EMBL" id="JACHMY010000001">
    <property type="protein sequence ID" value="MBB5837242.1"/>
    <property type="molecule type" value="Genomic_DNA"/>
</dbReference>
<evidence type="ECO:0000259" key="1">
    <source>
        <dbReference type="Pfam" id="PF05685"/>
    </source>
</evidence>